<evidence type="ECO:0000256" key="3">
    <source>
        <dbReference type="ARBA" id="ARBA00023002"/>
    </source>
</evidence>
<dbReference type="InterPro" id="IPR005123">
    <property type="entry name" value="Oxoglu/Fe-dep_dioxygenase_dom"/>
</dbReference>
<dbReference type="NCBIfam" id="NF011930">
    <property type="entry name" value="PRK15401.1"/>
    <property type="match status" value="1"/>
</dbReference>
<feature type="binding site" evidence="5">
    <location>
        <position position="133"/>
    </location>
    <ligand>
        <name>Fe cation</name>
        <dbReference type="ChEBI" id="CHEBI:24875"/>
        <note>catalytic</note>
    </ligand>
</feature>
<evidence type="ECO:0000256" key="4">
    <source>
        <dbReference type="ARBA" id="ARBA00023004"/>
    </source>
</evidence>
<feature type="domain" description="Fe2OG dioxygenase" evidence="6">
    <location>
        <begin position="113"/>
        <end position="213"/>
    </location>
</feature>
<dbReference type="GO" id="GO:0008198">
    <property type="term" value="F:ferrous iron binding"/>
    <property type="evidence" value="ECO:0007669"/>
    <property type="project" value="TreeGrafter"/>
</dbReference>
<keyword evidence="2" id="KW-0223">Dioxygenase</keyword>
<keyword evidence="8" id="KW-1185">Reference proteome</keyword>
<keyword evidence="1 5" id="KW-0479">Metal-binding</keyword>
<evidence type="ECO:0000313" key="7">
    <source>
        <dbReference type="EMBL" id="SAI67925.1"/>
    </source>
</evidence>
<dbReference type="STRING" id="123899.SAMEA3906487_00981"/>
<dbReference type="Proteomes" id="UP000076825">
    <property type="component" value="Chromosome 1"/>
</dbReference>
<dbReference type="EC" id="1.14.11.-" evidence="7"/>
<sequence>MQADLFADSDTRIPLGPQACVLPGLALPHVDAILAALQDIEALAPPRHMTTPGGFRMSAAITNCGRLGWTTDRRGYRYRPEDPLSGQPWPGMPALFMQLAAEAAAHAGFADFQPDACLINHYAPGAGMSLHQDSNERDFDAPIVSISLGLPATFLFGGLQRNVRPGRILLQHGDVAVWGGADRLRFHGVLPLADGLHPRLGRQRINLTLRRAG</sequence>
<dbReference type="PATRIC" id="fig|123899.6.peg.960"/>
<dbReference type="GO" id="GO:0005737">
    <property type="term" value="C:cytoplasm"/>
    <property type="evidence" value="ECO:0007669"/>
    <property type="project" value="TreeGrafter"/>
</dbReference>
<dbReference type="GeneID" id="56587614"/>
<dbReference type="PROSITE" id="PS51471">
    <property type="entry name" value="FE2OG_OXY"/>
    <property type="match status" value="1"/>
</dbReference>
<dbReference type="PANTHER" id="PTHR16557">
    <property type="entry name" value="ALKYLATED DNA REPAIR PROTEIN ALKB-RELATED"/>
    <property type="match status" value="1"/>
</dbReference>
<dbReference type="AlphaFoldDB" id="A0A157MDP8"/>
<dbReference type="KEGG" id="btrm:SAMEA390648700981"/>
<dbReference type="InterPro" id="IPR037151">
    <property type="entry name" value="AlkB-like_sf"/>
</dbReference>
<evidence type="ECO:0000256" key="1">
    <source>
        <dbReference type="ARBA" id="ARBA00022723"/>
    </source>
</evidence>
<keyword evidence="4 5" id="KW-0408">Iron</keyword>
<dbReference type="SUPFAM" id="SSF51197">
    <property type="entry name" value="Clavaminate synthase-like"/>
    <property type="match status" value="1"/>
</dbReference>
<dbReference type="Pfam" id="PF13532">
    <property type="entry name" value="2OG-FeII_Oxy_2"/>
    <property type="match status" value="1"/>
</dbReference>
<dbReference type="Gene3D" id="2.60.120.590">
    <property type="entry name" value="Alpha-ketoglutarate-dependent dioxygenase AlkB-like"/>
    <property type="match status" value="1"/>
</dbReference>
<dbReference type="EMBL" id="LT546645">
    <property type="protein sequence ID" value="SAI67925.1"/>
    <property type="molecule type" value="Genomic_DNA"/>
</dbReference>
<dbReference type="GO" id="GO:0035515">
    <property type="term" value="F:oxidative RNA demethylase activity"/>
    <property type="evidence" value="ECO:0007669"/>
    <property type="project" value="TreeGrafter"/>
</dbReference>
<evidence type="ECO:0000256" key="5">
    <source>
        <dbReference type="PIRSR" id="PIRSR604574-2"/>
    </source>
</evidence>
<name>A0A157MDP8_9BORD</name>
<protein>
    <submittedName>
        <fullName evidence="7">Alkylated DNA repair protein</fullName>
        <ecNumber evidence="7">1.14.11.-</ecNumber>
    </submittedName>
</protein>
<dbReference type="eggNOG" id="COG3145">
    <property type="taxonomic scope" value="Bacteria"/>
</dbReference>
<dbReference type="InterPro" id="IPR027450">
    <property type="entry name" value="AlkB-like"/>
</dbReference>
<dbReference type="RefSeq" id="WP_025515101.1">
    <property type="nucleotide sequence ID" value="NZ_CP016340.1"/>
</dbReference>
<dbReference type="GO" id="GO:0035513">
    <property type="term" value="P:oxidative RNA demethylation"/>
    <property type="evidence" value="ECO:0007669"/>
    <property type="project" value="TreeGrafter"/>
</dbReference>
<gene>
    <name evidence="7" type="primary">aidD</name>
    <name evidence="7" type="ORF">SAMEA3906487_00981</name>
</gene>
<evidence type="ECO:0000259" key="6">
    <source>
        <dbReference type="PROSITE" id="PS51471"/>
    </source>
</evidence>
<feature type="binding site" evidence="5">
    <location>
        <position position="187"/>
    </location>
    <ligand>
        <name>Fe cation</name>
        <dbReference type="ChEBI" id="CHEBI:24875"/>
        <note>catalytic</note>
    </ligand>
</feature>
<accession>A0A157MDP8</accession>
<comment type="cofactor">
    <cofactor evidence="5">
        <name>Fe(2+)</name>
        <dbReference type="ChEBI" id="CHEBI:29033"/>
    </cofactor>
    <text evidence="5">Binds 1 Fe(2+) ion per subunit.</text>
</comment>
<dbReference type="OrthoDB" id="9796932at2"/>
<keyword evidence="3 7" id="KW-0560">Oxidoreductase</keyword>
<proteinExistence type="predicted"/>
<evidence type="ECO:0000313" key="8">
    <source>
        <dbReference type="Proteomes" id="UP000076825"/>
    </source>
</evidence>
<evidence type="ECO:0000256" key="2">
    <source>
        <dbReference type="ARBA" id="ARBA00022964"/>
    </source>
</evidence>
<feature type="binding site" evidence="5">
    <location>
        <position position="131"/>
    </location>
    <ligand>
        <name>Fe cation</name>
        <dbReference type="ChEBI" id="CHEBI:24875"/>
        <note>catalytic</note>
    </ligand>
</feature>
<organism evidence="7 8">
    <name type="scientific">Bordetella trematum</name>
    <dbReference type="NCBI Taxonomy" id="123899"/>
    <lineage>
        <taxon>Bacteria</taxon>
        <taxon>Pseudomonadati</taxon>
        <taxon>Pseudomonadota</taxon>
        <taxon>Betaproteobacteria</taxon>
        <taxon>Burkholderiales</taxon>
        <taxon>Alcaligenaceae</taxon>
        <taxon>Bordetella</taxon>
    </lineage>
</organism>
<reference evidence="7 8" key="1">
    <citation type="submission" date="2016-04" db="EMBL/GenBank/DDBJ databases">
        <authorList>
            <consortium name="Pathogen Informatics"/>
        </authorList>
    </citation>
    <scope>NUCLEOTIDE SEQUENCE [LARGE SCALE GENOMIC DNA]</scope>
    <source>
        <strain evidence="7 8">H044680328</strain>
    </source>
</reference>
<dbReference type="PANTHER" id="PTHR16557:SF2">
    <property type="entry name" value="NUCLEIC ACID DIOXYGENASE ALKBH1"/>
    <property type="match status" value="1"/>
</dbReference>
<dbReference type="GO" id="GO:0035516">
    <property type="term" value="F:broad specificity oxidative DNA demethylase activity"/>
    <property type="evidence" value="ECO:0007669"/>
    <property type="project" value="TreeGrafter"/>
</dbReference>
<dbReference type="InterPro" id="IPR004574">
    <property type="entry name" value="Alkb"/>
</dbReference>